<evidence type="ECO:0000313" key="1">
    <source>
        <dbReference type="EMBL" id="OIR02350.1"/>
    </source>
</evidence>
<dbReference type="Pfam" id="PF04519">
    <property type="entry name" value="Bactofilin"/>
    <property type="match status" value="1"/>
</dbReference>
<dbReference type="AlphaFoldDB" id="A0A1J5SQK5"/>
<proteinExistence type="predicted"/>
<comment type="caution">
    <text evidence="1">The sequence shown here is derived from an EMBL/GenBank/DDBJ whole genome shotgun (WGS) entry which is preliminary data.</text>
</comment>
<dbReference type="PANTHER" id="PTHR35024">
    <property type="entry name" value="HYPOTHETICAL CYTOSOLIC PROTEIN"/>
    <property type="match status" value="1"/>
</dbReference>
<reference evidence="1" key="1">
    <citation type="submission" date="2016-10" db="EMBL/GenBank/DDBJ databases">
        <title>Sequence of Gallionella enrichment culture.</title>
        <authorList>
            <person name="Poehlein A."/>
            <person name="Muehling M."/>
            <person name="Daniel R."/>
        </authorList>
    </citation>
    <scope>NUCLEOTIDE SEQUENCE</scope>
</reference>
<protein>
    <submittedName>
        <fullName evidence="1">Polymer-forming cytoskeletal</fullName>
    </submittedName>
</protein>
<dbReference type="EMBL" id="MLJW01000075">
    <property type="protein sequence ID" value="OIR02350.1"/>
    <property type="molecule type" value="Genomic_DNA"/>
</dbReference>
<gene>
    <name evidence="1" type="ORF">GALL_155070</name>
</gene>
<dbReference type="PANTHER" id="PTHR35024:SF4">
    <property type="entry name" value="POLYMER-FORMING CYTOSKELETAL PROTEIN"/>
    <property type="match status" value="1"/>
</dbReference>
<dbReference type="InterPro" id="IPR007607">
    <property type="entry name" value="BacA/B"/>
</dbReference>
<organism evidence="1">
    <name type="scientific">mine drainage metagenome</name>
    <dbReference type="NCBI Taxonomy" id="410659"/>
    <lineage>
        <taxon>unclassified sequences</taxon>
        <taxon>metagenomes</taxon>
        <taxon>ecological metagenomes</taxon>
    </lineage>
</organism>
<name>A0A1J5SQK5_9ZZZZ</name>
<sequence>MFLKANKANHPRDLRNSPSIIGADCAITGDILSQGEVHVDGRVNGDVRCEILVVGTSGNITGEISADLVRVLGNVTGQIKSRAVELAQSARVVGDIQHGTLSVEAGAFVEGRFNHMDTSALKALPTPEAVEKADKADSAAKAEAEAGGVLALEAKAVAVGG</sequence>
<accession>A0A1J5SQK5</accession>